<dbReference type="Pfam" id="PF01207">
    <property type="entry name" value="Dus"/>
    <property type="match status" value="1"/>
</dbReference>
<keyword evidence="4" id="KW-0819">tRNA processing</keyword>
<evidence type="ECO:0000256" key="5">
    <source>
        <dbReference type="ARBA" id="ARBA00023002"/>
    </source>
</evidence>
<dbReference type="SUPFAM" id="SSF51395">
    <property type="entry name" value="FMN-linked oxidoreductases"/>
    <property type="match status" value="1"/>
</dbReference>
<sequence length="719" mass="77227">MQSVWSLLSSSASRHIFQHPTRAAAAAGSLHRLRCFHTHQLPSSTPTPLRTAFAATAAAACCRHEASSAVPQPALLRRSLHAHCRTATAAIHTATTGMTSCSSPPTPAFDSPGGDDAMLLVSASAADSAVAPTSSNPQALADALTALAAASEHADSAASADGSNSQSAASSSSASSTATQQQHQQQHSSLLLPPRKMPYDYRNKVMLAPMVRVGTLPSRLLALQYGADLVYSEEIIDHRMIRAKRTYNPHLHSVDFVQPDGTVIFRTCPAERGKLVFQMGTADPARAVAVARLVMHDVLAVDVNMGCPKSYSTDGGMGAALLKHPDKIHAILTALVAAVGEHVHVTCKIRVLATVEETVALAKMIESTGVSALAVHCRLTHERPREPGHPDMLKPIVDALSIPVIANGGSLDIVSHDDIEAFRQRTGCASVMVARAAQNNPSVFRPEPLVPRLEMARQLLRTGIEWDNPSGNTKFCINTLANDGSWVTPHGFTQCESHAAMCPFLGIDPAEVVAIQERRRAAAVLERERDGDLVVVVGGGAHSSAPTAKRNLQRANSSEEASGDATSLVTDETENASKRMRMDAADPTPTNVDPLLHETNTIHMPLIFLSDTIVRPQPYPKALVDILANRPQFTTDEANRMFRVRLVEPETGTQFCSSLFDKRKKVSEHAAALVYLLHRHPTEAAQFAQSYKLRGDDEHKQFVFQNDAPVVSESTPAAI</sequence>
<dbReference type="STRING" id="595528.A0A0D2X5C5"/>
<comment type="cofactor">
    <cofactor evidence="1">
        <name>FMN</name>
        <dbReference type="ChEBI" id="CHEBI:58210"/>
    </cofactor>
</comment>
<evidence type="ECO:0000256" key="4">
    <source>
        <dbReference type="ARBA" id="ARBA00022694"/>
    </source>
</evidence>
<dbReference type="InterPro" id="IPR052582">
    <property type="entry name" value="tRNA-DUS-like"/>
</dbReference>
<name>A0A0D2X5C5_CAPO3</name>
<dbReference type="InterPro" id="IPR035587">
    <property type="entry name" value="DUS-like_FMN-bd"/>
</dbReference>
<dbReference type="AlphaFoldDB" id="A0A0D2X5C5"/>
<feature type="region of interest" description="Disordered" evidence="6">
    <location>
        <begin position="155"/>
        <end position="195"/>
    </location>
</feature>
<dbReference type="EMBL" id="KE346374">
    <property type="protein sequence ID" value="KJE97569.1"/>
    <property type="molecule type" value="Genomic_DNA"/>
</dbReference>
<keyword evidence="2" id="KW-0285">Flavoprotein</keyword>
<feature type="domain" description="DUS-like FMN-binding" evidence="7">
    <location>
        <begin position="206"/>
        <end position="447"/>
    </location>
</feature>
<keyword evidence="5" id="KW-0560">Oxidoreductase</keyword>
<organism evidence="8 9">
    <name type="scientific">Capsaspora owczarzaki (strain ATCC 30864)</name>
    <dbReference type="NCBI Taxonomy" id="595528"/>
    <lineage>
        <taxon>Eukaryota</taxon>
        <taxon>Filasterea</taxon>
        <taxon>Capsaspora</taxon>
    </lineage>
</organism>
<reference evidence="9" key="1">
    <citation type="submission" date="2011-02" db="EMBL/GenBank/DDBJ databases">
        <title>The Genome Sequence of Capsaspora owczarzaki ATCC 30864.</title>
        <authorList>
            <person name="Russ C."/>
            <person name="Cuomo C."/>
            <person name="Burger G."/>
            <person name="Gray M.W."/>
            <person name="Holland P.W.H."/>
            <person name="King N."/>
            <person name="Lang F.B.F."/>
            <person name="Roger A.J."/>
            <person name="Ruiz-Trillo I."/>
            <person name="Young S.K."/>
            <person name="Zeng Q."/>
            <person name="Gargeya S."/>
            <person name="Alvarado L."/>
            <person name="Berlin A."/>
            <person name="Chapman S.B."/>
            <person name="Chen Z."/>
            <person name="Freedman E."/>
            <person name="Gellesch M."/>
            <person name="Goldberg J."/>
            <person name="Griggs A."/>
            <person name="Gujja S."/>
            <person name="Heilman E."/>
            <person name="Heiman D."/>
            <person name="Howarth C."/>
            <person name="Mehta T."/>
            <person name="Neiman D."/>
            <person name="Pearson M."/>
            <person name="Roberts A."/>
            <person name="Saif S."/>
            <person name="Shea T."/>
            <person name="Shenoy N."/>
            <person name="Sisk P."/>
            <person name="Stolte C."/>
            <person name="Sykes S."/>
            <person name="White J."/>
            <person name="Yandava C."/>
            <person name="Haas B."/>
            <person name="Nusbaum C."/>
            <person name="Birren B."/>
        </authorList>
    </citation>
    <scope>NUCLEOTIDE SEQUENCE</scope>
    <source>
        <strain evidence="9">ATCC 30864</strain>
    </source>
</reference>
<proteinExistence type="predicted"/>
<dbReference type="CDD" id="cd02801">
    <property type="entry name" value="DUS_like_FMN"/>
    <property type="match status" value="1"/>
</dbReference>
<evidence type="ECO:0000256" key="2">
    <source>
        <dbReference type="ARBA" id="ARBA00022630"/>
    </source>
</evidence>
<feature type="region of interest" description="Disordered" evidence="6">
    <location>
        <begin position="540"/>
        <end position="578"/>
    </location>
</feature>
<dbReference type="GO" id="GO:0005737">
    <property type="term" value="C:cytoplasm"/>
    <property type="evidence" value="ECO:0007669"/>
    <property type="project" value="TreeGrafter"/>
</dbReference>
<dbReference type="eggNOG" id="KOG2334">
    <property type="taxonomic scope" value="Eukaryota"/>
</dbReference>
<protein>
    <submittedName>
        <fullName evidence="8">tRNA dihydrouridine synthase Dus2</fullName>
    </submittedName>
</protein>
<evidence type="ECO:0000256" key="3">
    <source>
        <dbReference type="ARBA" id="ARBA00022643"/>
    </source>
</evidence>
<evidence type="ECO:0000259" key="7">
    <source>
        <dbReference type="Pfam" id="PF01207"/>
    </source>
</evidence>
<evidence type="ECO:0000256" key="6">
    <source>
        <dbReference type="SAM" id="MobiDB-lite"/>
    </source>
</evidence>
<dbReference type="InParanoid" id="A0A0D2X5C5"/>
<dbReference type="PANTHER" id="PTHR45936">
    <property type="entry name" value="TRNA-DIHYDROURIDINE(20) SYNTHASE [NAD(P)+]-LIKE"/>
    <property type="match status" value="1"/>
</dbReference>
<dbReference type="GO" id="GO:0017150">
    <property type="term" value="F:tRNA dihydrouridine synthase activity"/>
    <property type="evidence" value="ECO:0007669"/>
    <property type="project" value="InterPro"/>
</dbReference>
<keyword evidence="9" id="KW-1185">Reference proteome</keyword>
<dbReference type="PROSITE" id="PS01136">
    <property type="entry name" value="UPF0034"/>
    <property type="match status" value="1"/>
</dbReference>
<dbReference type="InterPro" id="IPR013785">
    <property type="entry name" value="Aldolase_TIM"/>
</dbReference>
<evidence type="ECO:0000313" key="8">
    <source>
        <dbReference type="EMBL" id="KJE97569.1"/>
    </source>
</evidence>
<dbReference type="GO" id="GO:0050660">
    <property type="term" value="F:flavin adenine dinucleotide binding"/>
    <property type="evidence" value="ECO:0007669"/>
    <property type="project" value="InterPro"/>
</dbReference>
<accession>A0A0D2X5C5</accession>
<dbReference type="InterPro" id="IPR018517">
    <property type="entry name" value="tRNA_hU_synthase_CS"/>
</dbReference>
<keyword evidence="3" id="KW-0288">FMN</keyword>
<feature type="compositionally biased region" description="Low complexity" evidence="6">
    <location>
        <begin position="155"/>
        <end position="192"/>
    </location>
</feature>
<dbReference type="Gene3D" id="3.20.20.70">
    <property type="entry name" value="Aldolase class I"/>
    <property type="match status" value="1"/>
</dbReference>
<evidence type="ECO:0000313" key="9">
    <source>
        <dbReference type="Proteomes" id="UP000008743"/>
    </source>
</evidence>
<evidence type="ECO:0000256" key="1">
    <source>
        <dbReference type="ARBA" id="ARBA00001917"/>
    </source>
</evidence>
<dbReference type="PANTHER" id="PTHR45936:SF1">
    <property type="entry name" value="TRNA-DIHYDROURIDINE(20) SYNTHASE [NAD(P)+]-LIKE"/>
    <property type="match status" value="1"/>
</dbReference>
<dbReference type="OrthoDB" id="10262250at2759"/>
<dbReference type="PhylomeDB" id="A0A0D2X5C5"/>
<feature type="compositionally biased region" description="Polar residues" evidence="6">
    <location>
        <begin position="553"/>
        <end position="570"/>
    </location>
</feature>
<gene>
    <name evidence="8" type="ORF">CAOG_007407</name>
</gene>
<dbReference type="Proteomes" id="UP000008743">
    <property type="component" value="Unassembled WGS sequence"/>
</dbReference>